<dbReference type="Proteomes" id="UP000290106">
    <property type="component" value="Unassembled WGS sequence"/>
</dbReference>
<evidence type="ECO:0000256" key="1">
    <source>
        <dbReference type="ARBA" id="ARBA00023015"/>
    </source>
</evidence>
<keyword evidence="4" id="KW-1133">Transmembrane helix</keyword>
<evidence type="ECO:0000259" key="5">
    <source>
        <dbReference type="PROSITE" id="PS50937"/>
    </source>
</evidence>
<keyword evidence="7" id="KW-1185">Reference proteome</keyword>
<evidence type="ECO:0000256" key="2">
    <source>
        <dbReference type="ARBA" id="ARBA00023125"/>
    </source>
</evidence>
<evidence type="ECO:0000256" key="3">
    <source>
        <dbReference type="ARBA" id="ARBA00023163"/>
    </source>
</evidence>
<sequence>MKIKQVEELVGITKKNIRFYEEQGLLQIERAENGYREYHQKDVIRLQEIKLLRKIDISIEEMRALFEQKESLQICLEQHLKELEHRKRSLGKMQEICERMIQEHLSLDTLDAEACLEEVEKMEKEGVKFMDVNRTDVHRKKMTGAIVGAAVMIVLMVCSMLLVIWANAQDPIPCGLLVLFLAVPAAIVIGTLAALAGRMKEIEGGEEDEASKY</sequence>
<gene>
    <name evidence="6" type="ORF">ETP43_03455</name>
</gene>
<keyword evidence="3" id="KW-0804">Transcription</keyword>
<dbReference type="PANTHER" id="PTHR30204:SF94">
    <property type="entry name" value="HEAVY METAL-DEPENDENT TRANSCRIPTIONAL REGULATOR HI_0293-RELATED"/>
    <property type="match status" value="1"/>
</dbReference>
<evidence type="ECO:0000313" key="6">
    <source>
        <dbReference type="EMBL" id="RXS74371.1"/>
    </source>
</evidence>
<dbReference type="PROSITE" id="PS50937">
    <property type="entry name" value="HTH_MERR_2"/>
    <property type="match status" value="1"/>
</dbReference>
<protein>
    <submittedName>
        <fullName evidence="6">MerR family transcriptional regulator</fullName>
    </submittedName>
</protein>
<keyword evidence="2" id="KW-0238">DNA-binding</keyword>
<dbReference type="RefSeq" id="WP_118575510.1">
    <property type="nucleotide sequence ID" value="NZ_SDKC01000001.1"/>
</dbReference>
<dbReference type="OrthoDB" id="122388at2"/>
<dbReference type="CDD" id="cd00592">
    <property type="entry name" value="HTH_MerR-like"/>
    <property type="match status" value="1"/>
</dbReference>
<dbReference type="SUPFAM" id="SSF46955">
    <property type="entry name" value="Putative DNA-binding domain"/>
    <property type="match status" value="1"/>
</dbReference>
<dbReference type="InterPro" id="IPR047057">
    <property type="entry name" value="MerR_fam"/>
</dbReference>
<dbReference type="Gene3D" id="1.10.1660.10">
    <property type="match status" value="1"/>
</dbReference>
<comment type="caution">
    <text evidence="6">The sequence shown here is derived from an EMBL/GenBank/DDBJ whole genome shotgun (WGS) entry which is preliminary data.</text>
</comment>
<keyword evidence="4" id="KW-0812">Transmembrane</keyword>
<dbReference type="GO" id="GO:0003700">
    <property type="term" value="F:DNA-binding transcription factor activity"/>
    <property type="evidence" value="ECO:0007669"/>
    <property type="project" value="InterPro"/>
</dbReference>
<dbReference type="PANTHER" id="PTHR30204">
    <property type="entry name" value="REDOX-CYCLING DRUG-SENSING TRANSCRIPTIONAL ACTIVATOR SOXR"/>
    <property type="match status" value="1"/>
</dbReference>
<organism evidence="6 7">
    <name type="scientific">Blautia faecicola</name>
    <dbReference type="NCBI Taxonomy" id="2509240"/>
    <lineage>
        <taxon>Bacteria</taxon>
        <taxon>Bacillati</taxon>
        <taxon>Bacillota</taxon>
        <taxon>Clostridia</taxon>
        <taxon>Lachnospirales</taxon>
        <taxon>Lachnospiraceae</taxon>
        <taxon>Blautia</taxon>
    </lineage>
</organism>
<feature type="transmembrane region" description="Helical" evidence="4">
    <location>
        <begin position="144"/>
        <end position="165"/>
    </location>
</feature>
<dbReference type="EMBL" id="SDKC01000001">
    <property type="protein sequence ID" value="RXS74371.1"/>
    <property type="molecule type" value="Genomic_DNA"/>
</dbReference>
<dbReference type="InterPro" id="IPR000551">
    <property type="entry name" value="MerR-type_HTH_dom"/>
</dbReference>
<keyword evidence="1" id="KW-0805">Transcription regulation</keyword>
<feature type="domain" description="HTH merR-type" evidence="5">
    <location>
        <begin position="1"/>
        <end position="68"/>
    </location>
</feature>
<proteinExistence type="predicted"/>
<reference evidence="6 7" key="1">
    <citation type="submission" date="2019-01" db="EMBL/GenBank/DDBJ databases">
        <title>Blautia sp. nov. KGMB01111 isolated human feces.</title>
        <authorList>
            <person name="Park J.-E."/>
            <person name="Kim J.-S."/>
            <person name="Park S.-H."/>
        </authorList>
    </citation>
    <scope>NUCLEOTIDE SEQUENCE [LARGE SCALE GENOMIC DNA]</scope>
    <source>
        <strain evidence="6 7">KGMB01111</strain>
    </source>
</reference>
<dbReference type="GO" id="GO:0003677">
    <property type="term" value="F:DNA binding"/>
    <property type="evidence" value="ECO:0007669"/>
    <property type="project" value="UniProtKB-KW"/>
</dbReference>
<dbReference type="Pfam" id="PF13411">
    <property type="entry name" value="MerR_1"/>
    <property type="match status" value="1"/>
</dbReference>
<feature type="transmembrane region" description="Helical" evidence="4">
    <location>
        <begin position="177"/>
        <end position="196"/>
    </location>
</feature>
<evidence type="ECO:0000313" key="7">
    <source>
        <dbReference type="Proteomes" id="UP000290106"/>
    </source>
</evidence>
<dbReference type="InterPro" id="IPR009061">
    <property type="entry name" value="DNA-bd_dom_put_sf"/>
</dbReference>
<evidence type="ECO:0000256" key="4">
    <source>
        <dbReference type="SAM" id="Phobius"/>
    </source>
</evidence>
<keyword evidence="4" id="KW-0472">Membrane</keyword>
<dbReference type="SMART" id="SM00422">
    <property type="entry name" value="HTH_MERR"/>
    <property type="match status" value="1"/>
</dbReference>
<dbReference type="AlphaFoldDB" id="A0A4Q1RFJ0"/>
<name>A0A4Q1RFJ0_9FIRM</name>
<accession>A0A4Q1RFJ0</accession>